<dbReference type="EMBL" id="ML119774">
    <property type="protein sequence ID" value="RPA75012.1"/>
    <property type="molecule type" value="Genomic_DNA"/>
</dbReference>
<sequence>MTRDPTTQQRGRKHRDDKGKKSRTSSITHSAQSWLEFFEFSTEFARGEGSSTGQIDPTYPRVIEKTGITQNSRNNTHEQNQEAYDTVERADSQNRHSSRTPLSFAGGEGTRDKTVCPSFYGDEKFIAASSSGTTQTTKAAEILTRRGFHKLPTVILRVNPI</sequence>
<name>A0A3N4HMG0_ASCIM</name>
<reference evidence="2 3" key="1">
    <citation type="journal article" date="2018" name="Nat. Ecol. Evol.">
        <title>Pezizomycetes genomes reveal the molecular basis of ectomycorrhizal truffle lifestyle.</title>
        <authorList>
            <person name="Murat C."/>
            <person name="Payen T."/>
            <person name="Noel B."/>
            <person name="Kuo A."/>
            <person name="Morin E."/>
            <person name="Chen J."/>
            <person name="Kohler A."/>
            <person name="Krizsan K."/>
            <person name="Balestrini R."/>
            <person name="Da Silva C."/>
            <person name="Montanini B."/>
            <person name="Hainaut M."/>
            <person name="Levati E."/>
            <person name="Barry K.W."/>
            <person name="Belfiori B."/>
            <person name="Cichocki N."/>
            <person name="Clum A."/>
            <person name="Dockter R.B."/>
            <person name="Fauchery L."/>
            <person name="Guy J."/>
            <person name="Iotti M."/>
            <person name="Le Tacon F."/>
            <person name="Lindquist E.A."/>
            <person name="Lipzen A."/>
            <person name="Malagnac F."/>
            <person name="Mello A."/>
            <person name="Molinier V."/>
            <person name="Miyauchi S."/>
            <person name="Poulain J."/>
            <person name="Riccioni C."/>
            <person name="Rubini A."/>
            <person name="Sitrit Y."/>
            <person name="Splivallo R."/>
            <person name="Traeger S."/>
            <person name="Wang M."/>
            <person name="Zifcakova L."/>
            <person name="Wipf D."/>
            <person name="Zambonelli A."/>
            <person name="Paolocci F."/>
            <person name="Nowrousian M."/>
            <person name="Ottonello S."/>
            <person name="Baldrian P."/>
            <person name="Spatafora J.W."/>
            <person name="Henrissat B."/>
            <person name="Nagy L.G."/>
            <person name="Aury J.M."/>
            <person name="Wincker P."/>
            <person name="Grigoriev I.V."/>
            <person name="Bonfante P."/>
            <person name="Martin F.M."/>
        </authorList>
    </citation>
    <scope>NUCLEOTIDE SEQUENCE [LARGE SCALE GENOMIC DNA]</scope>
    <source>
        <strain evidence="2 3">RN42</strain>
    </source>
</reference>
<keyword evidence="3" id="KW-1185">Reference proteome</keyword>
<evidence type="ECO:0000313" key="3">
    <source>
        <dbReference type="Proteomes" id="UP000275078"/>
    </source>
</evidence>
<feature type="region of interest" description="Disordered" evidence="1">
    <location>
        <begin position="67"/>
        <end position="109"/>
    </location>
</feature>
<feature type="region of interest" description="Disordered" evidence="1">
    <location>
        <begin position="1"/>
        <end position="28"/>
    </location>
</feature>
<dbReference type="AlphaFoldDB" id="A0A3N4HMG0"/>
<protein>
    <submittedName>
        <fullName evidence="2">Uncharacterized protein</fullName>
    </submittedName>
</protein>
<evidence type="ECO:0000313" key="2">
    <source>
        <dbReference type="EMBL" id="RPA75012.1"/>
    </source>
</evidence>
<accession>A0A3N4HMG0</accession>
<proteinExistence type="predicted"/>
<evidence type="ECO:0000256" key="1">
    <source>
        <dbReference type="SAM" id="MobiDB-lite"/>
    </source>
</evidence>
<feature type="compositionally biased region" description="Basic and acidic residues" evidence="1">
    <location>
        <begin position="75"/>
        <end position="94"/>
    </location>
</feature>
<gene>
    <name evidence="2" type="ORF">BJ508DRAFT_312375</name>
</gene>
<dbReference type="Proteomes" id="UP000275078">
    <property type="component" value="Unassembled WGS sequence"/>
</dbReference>
<organism evidence="2 3">
    <name type="scientific">Ascobolus immersus RN42</name>
    <dbReference type="NCBI Taxonomy" id="1160509"/>
    <lineage>
        <taxon>Eukaryota</taxon>
        <taxon>Fungi</taxon>
        <taxon>Dikarya</taxon>
        <taxon>Ascomycota</taxon>
        <taxon>Pezizomycotina</taxon>
        <taxon>Pezizomycetes</taxon>
        <taxon>Pezizales</taxon>
        <taxon>Ascobolaceae</taxon>
        <taxon>Ascobolus</taxon>
    </lineage>
</organism>